<dbReference type="Proteomes" id="UP000642284">
    <property type="component" value="Unassembled WGS sequence"/>
</dbReference>
<dbReference type="RefSeq" id="WP_187812508.1">
    <property type="nucleotide sequence ID" value="NZ_JACTVJ010000004.1"/>
</dbReference>
<feature type="region of interest" description="Disordered" evidence="1">
    <location>
        <begin position="31"/>
        <end position="65"/>
    </location>
</feature>
<evidence type="ECO:0000256" key="1">
    <source>
        <dbReference type="SAM" id="MobiDB-lite"/>
    </source>
</evidence>
<feature type="signal peptide" evidence="2">
    <location>
        <begin position="1"/>
        <end position="33"/>
    </location>
</feature>
<comment type="caution">
    <text evidence="3">The sequence shown here is derived from an EMBL/GenBank/DDBJ whole genome shotgun (WGS) entry which is preliminary data.</text>
</comment>
<feature type="chain" id="PRO_5046388065" description="Lipoprotein" evidence="2">
    <location>
        <begin position="34"/>
        <end position="211"/>
    </location>
</feature>
<accession>A0ABR7SCF7</accession>
<dbReference type="EMBL" id="JACTVJ010000004">
    <property type="protein sequence ID" value="MBC9712013.1"/>
    <property type="molecule type" value="Genomic_DNA"/>
</dbReference>
<name>A0ABR7SCF7_9ACTN</name>
<organism evidence="3 4">
    <name type="scientific">Streptomyces polyasparticus</name>
    <dbReference type="NCBI Taxonomy" id="2767826"/>
    <lineage>
        <taxon>Bacteria</taxon>
        <taxon>Bacillati</taxon>
        <taxon>Actinomycetota</taxon>
        <taxon>Actinomycetes</taxon>
        <taxon>Kitasatosporales</taxon>
        <taxon>Streptomycetaceae</taxon>
        <taxon>Streptomyces</taxon>
    </lineage>
</organism>
<keyword evidence="2" id="KW-0732">Signal</keyword>
<dbReference type="PROSITE" id="PS51257">
    <property type="entry name" value="PROKAR_LIPOPROTEIN"/>
    <property type="match status" value="1"/>
</dbReference>
<evidence type="ECO:0000256" key="2">
    <source>
        <dbReference type="SAM" id="SignalP"/>
    </source>
</evidence>
<sequence>MKKIRVVGKRLGARLGALVALLGVLALTGCSGASEPQEESRPGTPAGGDTEQSTASKGDAGAGAVRTVEGGCGATKIRKGAPPHWNPEPAGFSDSAEDLPYVVGAGDQIMGFLWEHPMTAKSAALKDGGDANKVLWFVRSERMGKPLTIRAHPRGAEQPVVEFSFPSNSGPGEIYPSDIAVPRPGCWTFELSWAGHRDEVDLKFLEDKGAS</sequence>
<reference evidence="3 4" key="1">
    <citation type="submission" date="2020-08" db="EMBL/GenBank/DDBJ databases">
        <title>Genemic of Streptomyces polyaspartic.</title>
        <authorList>
            <person name="Liu W."/>
        </authorList>
    </citation>
    <scope>NUCLEOTIDE SEQUENCE [LARGE SCALE GENOMIC DNA]</scope>
    <source>
        <strain evidence="3 4">TRM66268-LWL</strain>
    </source>
</reference>
<keyword evidence="4" id="KW-1185">Reference proteome</keyword>
<evidence type="ECO:0000313" key="3">
    <source>
        <dbReference type="EMBL" id="MBC9712013.1"/>
    </source>
</evidence>
<evidence type="ECO:0000313" key="4">
    <source>
        <dbReference type="Proteomes" id="UP000642284"/>
    </source>
</evidence>
<proteinExistence type="predicted"/>
<gene>
    <name evidence="3" type="ORF">H9Y04_05440</name>
</gene>
<protein>
    <recommendedName>
        <fullName evidence="5">Lipoprotein</fullName>
    </recommendedName>
</protein>
<evidence type="ECO:0008006" key="5">
    <source>
        <dbReference type="Google" id="ProtNLM"/>
    </source>
</evidence>